<dbReference type="GeneID" id="36342518"/>
<sequence>MSFFTPTCKHHFCQCLLVGELQHWRNSNQTTPGTMTSTTSSLLFHGCEQAVATKCLSTRRLLARRRTHRMLHSPLFIALRSPLTSWRSFAHIEFVHQ</sequence>
<accession>W6UCF4</accession>
<evidence type="ECO:0000313" key="2">
    <source>
        <dbReference type="Proteomes" id="UP000019149"/>
    </source>
</evidence>
<name>W6UCF4_ECHGR</name>
<reference evidence="1 2" key="1">
    <citation type="journal article" date="2013" name="Nat. Genet.">
        <title>The genome of the hydatid tapeworm Echinococcus granulosus.</title>
        <authorList>
            <person name="Zheng H."/>
            <person name="Zhang W."/>
            <person name="Zhang L."/>
            <person name="Zhang Z."/>
            <person name="Li J."/>
            <person name="Lu G."/>
            <person name="Zhu Y."/>
            <person name="Wang Y."/>
            <person name="Huang Y."/>
            <person name="Liu J."/>
            <person name="Kang H."/>
            <person name="Chen J."/>
            <person name="Wang L."/>
            <person name="Chen A."/>
            <person name="Yu S."/>
            <person name="Gao Z."/>
            <person name="Jin L."/>
            <person name="Gu W."/>
            <person name="Wang Z."/>
            <person name="Zhao L."/>
            <person name="Shi B."/>
            <person name="Wen H."/>
            <person name="Lin R."/>
            <person name="Jones M.K."/>
            <person name="Brejova B."/>
            <person name="Vinar T."/>
            <person name="Zhao G."/>
            <person name="McManus D.P."/>
            <person name="Chen Z."/>
            <person name="Zhou Y."/>
            <person name="Wang S."/>
        </authorList>
    </citation>
    <scope>NUCLEOTIDE SEQUENCE [LARGE SCALE GENOMIC DNA]</scope>
</reference>
<protein>
    <submittedName>
        <fullName evidence="1">Uncharacterized protein</fullName>
    </submittedName>
</protein>
<comment type="caution">
    <text evidence="1">The sequence shown here is derived from an EMBL/GenBank/DDBJ whole genome shotgun (WGS) entry which is preliminary data.</text>
</comment>
<evidence type="ECO:0000313" key="1">
    <source>
        <dbReference type="EMBL" id="EUB58396.1"/>
    </source>
</evidence>
<keyword evidence="2" id="KW-1185">Reference proteome</keyword>
<dbReference type="Proteomes" id="UP000019149">
    <property type="component" value="Unassembled WGS sequence"/>
</dbReference>
<proteinExistence type="predicted"/>
<dbReference type="AlphaFoldDB" id="W6UCF4"/>
<dbReference type="EMBL" id="APAU02000063">
    <property type="protein sequence ID" value="EUB58396.1"/>
    <property type="molecule type" value="Genomic_DNA"/>
</dbReference>
<dbReference type="KEGG" id="egl:EGR_06803"/>
<dbReference type="CTD" id="36342518"/>
<organism evidence="1 2">
    <name type="scientific">Echinococcus granulosus</name>
    <name type="common">Hydatid tapeworm</name>
    <dbReference type="NCBI Taxonomy" id="6210"/>
    <lineage>
        <taxon>Eukaryota</taxon>
        <taxon>Metazoa</taxon>
        <taxon>Spiralia</taxon>
        <taxon>Lophotrochozoa</taxon>
        <taxon>Platyhelminthes</taxon>
        <taxon>Cestoda</taxon>
        <taxon>Eucestoda</taxon>
        <taxon>Cyclophyllidea</taxon>
        <taxon>Taeniidae</taxon>
        <taxon>Echinococcus</taxon>
        <taxon>Echinococcus granulosus group</taxon>
    </lineage>
</organism>
<gene>
    <name evidence="1" type="ORF">EGR_06803</name>
</gene>
<dbReference type="RefSeq" id="XP_024349592.1">
    <property type="nucleotide sequence ID" value="XM_024496052.1"/>
</dbReference>